<name>A0A5D0WWK5_9FIRM</name>
<feature type="transmembrane region" description="Helical" evidence="5">
    <location>
        <begin position="43"/>
        <end position="71"/>
    </location>
</feature>
<sequence>MNEGGERMNLVFIWLILFIVFLVAELVTAGALVSIWFCVGSLVALVAAYFGAAFWVQMIVFFVVSIGLLLVTKPFLKKHLDPQKMATNADRILKNRGIVEEEINNLKGQGAVKIDGKSWSARNVDGEAVIPIGAEVTVVGIEGVKAMVRAAEKETISK</sequence>
<feature type="transmembrane region" description="Helical" evidence="5">
    <location>
        <begin position="12"/>
        <end position="37"/>
    </location>
</feature>
<dbReference type="AlphaFoldDB" id="A0A5D0WWK5"/>
<evidence type="ECO:0000256" key="1">
    <source>
        <dbReference type="ARBA" id="ARBA00004141"/>
    </source>
</evidence>
<gene>
    <name evidence="7" type="ORF">FXB42_00430</name>
</gene>
<organism evidence="7 8">
    <name type="scientific">Acetobacterium wieringae</name>
    <dbReference type="NCBI Taxonomy" id="52694"/>
    <lineage>
        <taxon>Bacteria</taxon>
        <taxon>Bacillati</taxon>
        <taxon>Bacillota</taxon>
        <taxon>Clostridia</taxon>
        <taxon>Eubacteriales</taxon>
        <taxon>Eubacteriaceae</taxon>
        <taxon>Acetobacterium</taxon>
    </lineage>
</organism>
<reference evidence="7 8" key="1">
    <citation type="submission" date="2019-08" db="EMBL/GenBank/DDBJ databases">
        <title>Isolation and enrichment of carboxydotrophic bacteria from anaerobic sludge for the production of bio-based chemicals from syngas.</title>
        <authorList>
            <person name="Antares A.L."/>
            <person name="Moreira J."/>
            <person name="Diender M."/>
            <person name="Parshina S.N."/>
            <person name="Stams A.J.M."/>
            <person name="Alves M."/>
            <person name="Alves J.I."/>
            <person name="Sousa D.Z."/>
        </authorList>
    </citation>
    <scope>NUCLEOTIDE SEQUENCE [LARGE SCALE GENOMIC DNA]</scope>
    <source>
        <strain evidence="7 8">JM</strain>
    </source>
</reference>
<dbReference type="Pfam" id="PF01957">
    <property type="entry name" value="NfeD"/>
    <property type="match status" value="1"/>
</dbReference>
<dbReference type="GO" id="GO:0005886">
    <property type="term" value="C:plasma membrane"/>
    <property type="evidence" value="ECO:0007669"/>
    <property type="project" value="TreeGrafter"/>
</dbReference>
<evidence type="ECO:0000313" key="8">
    <source>
        <dbReference type="Proteomes" id="UP000322619"/>
    </source>
</evidence>
<evidence type="ECO:0000259" key="6">
    <source>
        <dbReference type="Pfam" id="PF01957"/>
    </source>
</evidence>
<evidence type="ECO:0000313" key="7">
    <source>
        <dbReference type="EMBL" id="TYC88118.1"/>
    </source>
</evidence>
<dbReference type="PANTHER" id="PTHR33507:SF3">
    <property type="entry name" value="INNER MEMBRANE PROTEIN YBBJ"/>
    <property type="match status" value="1"/>
</dbReference>
<protein>
    <submittedName>
        <fullName evidence="7">NfeD family protein</fullName>
    </submittedName>
</protein>
<dbReference type="Proteomes" id="UP000322619">
    <property type="component" value="Unassembled WGS sequence"/>
</dbReference>
<proteinExistence type="predicted"/>
<comment type="caution">
    <text evidence="7">The sequence shown here is derived from an EMBL/GenBank/DDBJ whole genome shotgun (WGS) entry which is preliminary data.</text>
</comment>
<keyword evidence="3 5" id="KW-1133">Transmembrane helix</keyword>
<dbReference type="InterPro" id="IPR012340">
    <property type="entry name" value="NA-bd_OB-fold"/>
</dbReference>
<dbReference type="EMBL" id="VSLA01000002">
    <property type="protein sequence ID" value="TYC88118.1"/>
    <property type="molecule type" value="Genomic_DNA"/>
</dbReference>
<keyword evidence="2 5" id="KW-0812">Transmembrane</keyword>
<dbReference type="PANTHER" id="PTHR33507">
    <property type="entry name" value="INNER MEMBRANE PROTEIN YBBJ"/>
    <property type="match status" value="1"/>
</dbReference>
<evidence type="ECO:0000256" key="3">
    <source>
        <dbReference type="ARBA" id="ARBA00022989"/>
    </source>
</evidence>
<feature type="domain" description="NfeD-like C-terminal" evidence="6">
    <location>
        <begin position="90"/>
        <end position="149"/>
    </location>
</feature>
<evidence type="ECO:0000256" key="2">
    <source>
        <dbReference type="ARBA" id="ARBA00022692"/>
    </source>
</evidence>
<evidence type="ECO:0000256" key="5">
    <source>
        <dbReference type="SAM" id="Phobius"/>
    </source>
</evidence>
<keyword evidence="4 5" id="KW-0472">Membrane</keyword>
<dbReference type="InterPro" id="IPR002810">
    <property type="entry name" value="NfeD-like_C"/>
</dbReference>
<dbReference type="InterPro" id="IPR052165">
    <property type="entry name" value="Membrane_assoc_protease"/>
</dbReference>
<dbReference type="SUPFAM" id="SSF141322">
    <property type="entry name" value="NfeD domain-like"/>
    <property type="match status" value="1"/>
</dbReference>
<dbReference type="Gene3D" id="2.40.50.140">
    <property type="entry name" value="Nucleic acid-binding proteins"/>
    <property type="match status" value="1"/>
</dbReference>
<evidence type="ECO:0000256" key="4">
    <source>
        <dbReference type="ARBA" id="ARBA00023136"/>
    </source>
</evidence>
<comment type="subcellular location">
    <subcellularLocation>
        <location evidence="1">Membrane</location>
        <topology evidence="1">Multi-pass membrane protein</topology>
    </subcellularLocation>
</comment>
<accession>A0A5D0WWK5</accession>